<dbReference type="GO" id="GO:0004386">
    <property type="term" value="F:helicase activity"/>
    <property type="evidence" value="ECO:0007669"/>
    <property type="project" value="UniProtKB-KW"/>
</dbReference>
<organism evidence="6 7">
    <name type="scientific">Clostridium cavendishii DSM 21758</name>
    <dbReference type="NCBI Taxonomy" id="1121302"/>
    <lineage>
        <taxon>Bacteria</taxon>
        <taxon>Bacillati</taxon>
        <taxon>Bacillota</taxon>
        <taxon>Clostridia</taxon>
        <taxon>Eubacteriales</taxon>
        <taxon>Clostridiaceae</taxon>
        <taxon>Clostridium</taxon>
    </lineage>
</organism>
<feature type="domain" description="SWIM-type" evidence="3">
    <location>
        <begin position="60"/>
        <end position="105"/>
    </location>
</feature>
<dbReference type="Gene3D" id="3.40.50.300">
    <property type="entry name" value="P-loop containing nucleotide triphosphate hydrolases"/>
    <property type="match status" value="1"/>
</dbReference>
<dbReference type="Gene3D" id="3.40.50.10810">
    <property type="entry name" value="Tandem AAA-ATPase domain"/>
    <property type="match status" value="1"/>
</dbReference>
<dbReference type="Proteomes" id="UP000184310">
    <property type="component" value="Unassembled WGS sequence"/>
</dbReference>
<evidence type="ECO:0000256" key="2">
    <source>
        <dbReference type="PROSITE-ProRule" id="PRU00325"/>
    </source>
</evidence>
<dbReference type="RefSeq" id="WP_084108131.1">
    <property type="nucleotide sequence ID" value="NZ_FQZB01000003.1"/>
</dbReference>
<dbReference type="Pfam" id="PF00176">
    <property type="entry name" value="SNF2-rel_dom"/>
    <property type="match status" value="1"/>
</dbReference>
<evidence type="ECO:0000313" key="7">
    <source>
        <dbReference type="Proteomes" id="UP000184310"/>
    </source>
</evidence>
<dbReference type="PANTHER" id="PTHR10799">
    <property type="entry name" value="SNF2/RAD54 HELICASE FAMILY"/>
    <property type="match status" value="1"/>
</dbReference>
<dbReference type="AlphaFoldDB" id="A0A1M6AJ03"/>
<dbReference type="CDD" id="cd18012">
    <property type="entry name" value="DEXQc_arch_SWI2_SNF2"/>
    <property type="match status" value="1"/>
</dbReference>
<keyword evidence="2" id="KW-0862">Zinc</keyword>
<dbReference type="EMBL" id="FQZB01000003">
    <property type="protein sequence ID" value="SHI36489.1"/>
    <property type="molecule type" value="Genomic_DNA"/>
</dbReference>
<dbReference type="InterPro" id="IPR000330">
    <property type="entry name" value="SNF2_N"/>
</dbReference>
<dbReference type="PROSITE" id="PS51192">
    <property type="entry name" value="HELICASE_ATP_BIND_1"/>
    <property type="match status" value="1"/>
</dbReference>
<keyword evidence="6" id="KW-0347">Helicase</keyword>
<dbReference type="SMART" id="SM00490">
    <property type="entry name" value="HELICc"/>
    <property type="match status" value="1"/>
</dbReference>
<evidence type="ECO:0000259" key="3">
    <source>
        <dbReference type="PROSITE" id="PS50966"/>
    </source>
</evidence>
<dbReference type="FunFam" id="3.40.50.10810:FF:000054">
    <property type="entry name" value="Helicase, Snf2 family"/>
    <property type="match status" value="1"/>
</dbReference>
<dbReference type="Pfam" id="PF08455">
    <property type="entry name" value="SNF2_assoc"/>
    <property type="match status" value="1"/>
</dbReference>
<keyword evidence="2" id="KW-0479">Metal-binding</keyword>
<evidence type="ECO:0000313" key="6">
    <source>
        <dbReference type="EMBL" id="SHI36489.1"/>
    </source>
</evidence>
<dbReference type="SUPFAM" id="SSF52540">
    <property type="entry name" value="P-loop containing nucleoside triphosphate hydrolases"/>
    <property type="match status" value="2"/>
</dbReference>
<dbReference type="GO" id="GO:0016787">
    <property type="term" value="F:hydrolase activity"/>
    <property type="evidence" value="ECO:0007669"/>
    <property type="project" value="UniProtKB-KW"/>
</dbReference>
<dbReference type="STRING" id="1121302.SAMN02745163_00097"/>
<feature type="domain" description="Helicase ATP-binding" evidence="4">
    <location>
        <begin position="628"/>
        <end position="785"/>
    </location>
</feature>
<dbReference type="PROSITE" id="PS50966">
    <property type="entry name" value="ZF_SWIM"/>
    <property type="match status" value="1"/>
</dbReference>
<dbReference type="GO" id="GO:0005524">
    <property type="term" value="F:ATP binding"/>
    <property type="evidence" value="ECO:0007669"/>
    <property type="project" value="InterPro"/>
</dbReference>
<proteinExistence type="predicted"/>
<name>A0A1M6AJ03_9CLOT</name>
<dbReference type="SMART" id="SM00487">
    <property type="entry name" value="DEXDc"/>
    <property type="match status" value="1"/>
</dbReference>
<dbReference type="InterPro" id="IPR007527">
    <property type="entry name" value="Znf_SWIM"/>
</dbReference>
<evidence type="ECO:0000256" key="1">
    <source>
        <dbReference type="ARBA" id="ARBA00022801"/>
    </source>
</evidence>
<dbReference type="InterPro" id="IPR014001">
    <property type="entry name" value="Helicase_ATP-bd"/>
</dbReference>
<gene>
    <name evidence="6" type="ORF">SAMN02745163_00097</name>
</gene>
<dbReference type="OrthoDB" id="9760715at2"/>
<dbReference type="Pfam" id="PF00271">
    <property type="entry name" value="Helicase_C"/>
    <property type="match status" value="1"/>
</dbReference>
<dbReference type="InterPro" id="IPR013663">
    <property type="entry name" value="Helicase_SWF/SNF/SWI_bac"/>
</dbReference>
<keyword evidence="6" id="KW-0547">Nucleotide-binding</keyword>
<dbReference type="InterPro" id="IPR027417">
    <property type="entry name" value="P-loop_NTPase"/>
</dbReference>
<keyword evidence="2" id="KW-0863">Zinc-finger</keyword>
<dbReference type="PROSITE" id="PS51194">
    <property type="entry name" value="HELICASE_CTER"/>
    <property type="match status" value="1"/>
</dbReference>
<dbReference type="GO" id="GO:0008270">
    <property type="term" value="F:zinc ion binding"/>
    <property type="evidence" value="ECO:0007669"/>
    <property type="project" value="UniProtKB-KW"/>
</dbReference>
<dbReference type="InterPro" id="IPR038718">
    <property type="entry name" value="SNF2-like_sf"/>
</dbReference>
<evidence type="ECO:0000259" key="5">
    <source>
        <dbReference type="PROSITE" id="PS51194"/>
    </source>
</evidence>
<keyword evidence="6" id="KW-0067">ATP-binding</keyword>
<dbReference type="InterPro" id="IPR049730">
    <property type="entry name" value="SNF2/RAD54-like_C"/>
</dbReference>
<dbReference type="CDD" id="cd18793">
    <property type="entry name" value="SF2_C_SNF"/>
    <property type="match status" value="1"/>
</dbReference>
<sequence>MNRNDLEFILNRMANYSNKLRGLNVYNSELVNELATYFDEDRGEYSIKGLVDSERNYSEYETEIDINVEKNSIVYTYCDCMDFQNNDMIYNYACKHIIASFYKLIELEKRGEVELPVIKKDPLKFGEYILEALDSLDIRSKDRIRLEVIIKNSGNNHRFYNEAEFKIGMNKLYVMKNIREFSNAFRKGYSLNYGKDFEYNPLKQEFSKEDEELVNYLIGQVEINDSMNSYNGLISGKTLKVSSGNLRGFLRNIKNKKINFQKEGVINAEIAIIEEDMDLSFNIGEDEEGNIVVNSKEELPIPLTNAFDVFLFKSKLYLPSREQIKKFIPIYNVLSKEDEIKFKKENSKKVIEKVIPIVNSIAKNNIIEDNIQSKILKEEFKAEFYLDRDKKLLTINFKCIYGDMKFDALKGYNGELYVLRDDKREAIVFNKLEELGFVVIEGRFVFTGDDEKYYNFLTTGIGELKELGDIFYSDSFKHNVIYTSKSVRAEILKNKQDYLEFSFNIGDIESKEVKNILEAFRENKKFFKLKDDNFIDLADEKLKDFLTVLDNLSEDNKLSNNKLKLNRNKAIYLNSVIEARDIRLIGGTEIVKEISDKIKNIANLRFDLPEGLQAELRGYQKTGYNFFKTLAYYGFGGILADEMGLGKTLQTISFLLGEEEKKSLIVAPTSLIYNWQSEFEKFAPSMKILVLHGNKDEREKLMEEYEEYDVIITTYNLIRNDFEFYKDKNFDYIIIDEAQNIKNPLSQNANAIKEVKGNCKFALTGTPIENSLIELWSIFDFIMPGYLFNQKKFSSRFAKNINNEESLKELDRLIKPFILRRYKRDVMLELPDKIEKRLIVDMTNGQKKAYKAYAEDVKQRLEEMKRKEGLKSKQIEIFSYITKLRQLSLDPSIVLEDYMGGSGKIDALLETLIHGIEEGHKILVFSQFTTVLKNIGDLLDKSRIEYFYLDGSTKAKDRLQFVNDFNEGDTKVFLISLKAGGTGLNLTSADVVIHFDPWWNPAVEDQATDRAHRFGQKNVVEVIKLISKGSIEEKILKLQDAKKEIIEKVMNGEFRNGNVLNELSENEILELFS</sequence>
<keyword evidence="1" id="KW-0378">Hydrolase</keyword>
<accession>A0A1M6AJ03</accession>
<keyword evidence="7" id="KW-1185">Reference proteome</keyword>
<dbReference type="InterPro" id="IPR001650">
    <property type="entry name" value="Helicase_C-like"/>
</dbReference>
<reference evidence="6 7" key="1">
    <citation type="submission" date="2016-11" db="EMBL/GenBank/DDBJ databases">
        <authorList>
            <person name="Jaros S."/>
            <person name="Januszkiewicz K."/>
            <person name="Wedrychowicz H."/>
        </authorList>
    </citation>
    <scope>NUCLEOTIDE SEQUENCE [LARGE SCALE GENOMIC DNA]</scope>
    <source>
        <strain evidence="6 7">DSM 21758</strain>
    </source>
</reference>
<feature type="domain" description="Helicase C-terminal" evidence="5">
    <location>
        <begin position="908"/>
        <end position="1068"/>
    </location>
</feature>
<protein>
    <submittedName>
        <fullName evidence="6">Superfamily II DNA or RNA helicase, SNF2 family</fullName>
    </submittedName>
</protein>
<evidence type="ECO:0000259" key="4">
    <source>
        <dbReference type="PROSITE" id="PS51192"/>
    </source>
</evidence>